<evidence type="ECO:0000313" key="3">
    <source>
        <dbReference type="Proteomes" id="UP000596739"/>
    </source>
</evidence>
<dbReference type="EMBL" id="JAENHN010000032">
    <property type="protein sequence ID" value="MBK1811064.1"/>
    <property type="molecule type" value="Genomic_DNA"/>
</dbReference>
<reference evidence="3" key="1">
    <citation type="submission" date="2021-01" db="EMBL/GenBank/DDBJ databases">
        <title>Genome public.</title>
        <authorList>
            <person name="Liu C."/>
            <person name="Sun Q."/>
        </authorList>
    </citation>
    <scope>NUCLEOTIDE SEQUENCE [LARGE SCALE GENOMIC DNA]</scope>
    <source>
        <strain evidence="3">YIM B02505</strain>
    </source>
</reference>
<proteinExistence type="predicted"/>
<keyword evidence="3" id="KW-1185">Reference proteome</keyword>
<comment type="caution">
    <text evidence="2">The sequence shown here is derived from an EMBL/GenBank/DDBJ whole genome shotgun (WGS) entry which is preliminary data.</text>
</comment>
<name>A0ABS1ENZ9_9CLOT</name>
<protein>
    <submittedName>
        <fullName evidence="2">ATP-grasp domain-containing protein</fullName>
    </submittedName>
</protein>
<evidence type="ECO:0000313" key="2">
    <source>
        <dbReference type="EMBL" id="MBK1811064.1"/>
    </source>
</evidence>
<dbReference type="Pfam" id="PF14243">
    <property type="entry name" value="R2K_3"/>
    <property type="match status" value="1"/>
</dbReference>
<dbReference type="InterPro" id="IPR025643">
    <property type="entry name" value="R2K_3"/>
</dbReference>
<sequence>MENNFVLKGEDIFDIKELGRYNTIFLFCSDPLNRNKPDMDYLDEYEQAKSLGFKVLLFSYEDLVEFKKVKLLMSEEINRVIYRGWMLKPKDYECLYNNLADKNYYLINTPEEYVNTHYLPNWYEHLKDLTPKTIWSDGIPEQEEIIDMLRKFNEDPLIVKDYVKSRKHEWFESCYIGNSKETEKALQVVNNFINRQGEYLNQGVVFRQFVELEPTGFHEKSGMPISNELRLFIFNHKVVCTIGYWNGENMNQYPKFVDDIIGELMNIKSNFFTVDIAKKSDGQWIVMELGDGQVSGLQEYDVESFYSNLMKLL</sequence>
<dbReference type="Proteomes" id="UP000596739">
    <property type="component" value="Unassembled WGS sequence"/>
</dbReference>
<accession>A0ABS1ENZ9</accession>
<gene>
    <name evidence="2" type="ORF">JHL18_10535</name>
</gene>
<evidence type="ECO:0000259" key="1">
    <source>
        <dbReference type="Pfam" id="PF14243"/>
    </source>
</evidence>
<feature type="domain" description="ATP-grasp" evidence="1">
    <location>
        <begin position="156"/>
        <end position="309"/>
    </location>
</feature>
<dbReference type="RefSeq" id="WP_200268907.1">
    <property type="nucleotide sequence ID" value="NZ_JAENHN010000032.1"/>
</dbReference>
<organism evidence="2 3">
    <name type="scientific">Clostridium yunnanense</name>
    <dbReference type="NCBI Taxonomy" id="2800325"/>
    <lineage>
        <taxon>Bacteria</taxon>
        <taxon>Bacillati</taxon>
        <taxon>Bacillota</taxon>
        <taxon>Clostridia</taxon>
        <taxon>Eubacteriales</taxon>
        <taxon>Clostridiaceae</taxon>
        <taxon>Clostridium</taxon>
    </lineage>
</organism>